<accession>A0ABQ5TZ35</accession>
<evidence type="ECO:0000256" key="1">
    <source>
        <dbReference type="ARBA" id="ARBA00010062"/>
    </source>
</evidence>
<dbReference type="EMBL" id="BSNF01000001">
    <property type="protein sequence ID" value="GLQ05137.1"/>
    <property type="molecule type" value="Genomic_DNA"/>
</dbReference>
<dbReference type="InterPro" id="IPR028081">
    <property type="entry name" value="Leu-bd"/>
</dbReference>
<evidence type="ECO:0000313" key="5">
    <source>
        <dbReference type="EMBL" id="GLQ05137.1"/>
    </source>
</evidence>
<comment type="similarity">
    <text evidence="1">Belongs to the leucine-binding protein family.</text>
</comment>
<dbReference type="Gene3D" id="3.40.50.2300">
    <property type="match status" value="2"/>
</dbReference>
<dbReference type="PANTHER" id="PTHR30483">
    <property type="entry name" value="LEUCINE-SPECIFIC-BINDING PROTEIN"/>
    <property type="match status" value="1"/>
</dbReference>
<comment type="caution">
    <text evidence="5">The sequence shown here is derived from an EMBL/GenBank/DDBJ whole genome shotgun (WGS) entry which is preliminary data.</text>
</comment>
<dbReference type="Proteomes" id="UP001161409">
    <property type="component" value="Unassembled WGS sequence"/>
</dbReference>
<evidence type="ECO:0000256" key="3">
    <source>
        <dbReference type="ARBA" id="ARBA00022970"/>
    </source>
</evidence>
<evidence type="ECO:0000313" key="6">
    <source>
        <dbReference type="Proteomes" id="UP001161409"/>
    </source>
</evidence>
<evidence type="ECO:0000256" key="2">
    <source>
        <dbReference type="ARBA" id="ARBA00022729"/>
    </source>
</evidence>
<dbReference type="PANTHER" id="PTHR30483:SF6">
    <property type="entry name" value="PERIPLASMIC BINDING PROTEIN OF ABC TRANSPORTER FOR NATURAL AMINO ACIDS"/>
    <property type="match status" value="1"/>
</dbReference>
<gene>
    <name evidence="5" type="ORF">GCM10007924_03580</name>
</gene>
<proteinExistence type="inferred from homology"/>
<keyword evidence="2" id="KW-0732">Signal</keyword>
<dbReference type="InterPro" id="IPR028082">
    <property type="entry name" value="Peripla_BP_I"/>
</dbReference>
<protein>
    <submittedName>
        <fullName evidence="5">ABC transporter substrate-binding protein</fullName>
    </submittedName>
</protein>
<organism evidence="5 6">
    <name type="scientific">Sneathiella chinensis</name>
    <dbReference type="NCBI Taxonomy" id="349750"/>
    <lineage>
        <taxon>Bacteria</taxon>
        <taxon>Pseudomonadati</taxon>
        <taxon>Pseudomonadota</taxon>
        <taxon>Alphaproteobacteria</taxon>
        <taxon>Sneathiellales</taxon>
        <taxon>Sneathiellaceae</taxon>
        <taxon>Sneathiella</taxon>
    </lineage>
</organism>
<sequence length="358" mass="38346">MGSALAADQTIGALFPLSGPNAVYGDVFMAGSDLAVEHVNADNLLNGKLSIAYEDSQGLPQPAVIGMTKLVNVTNVPYTLSAFTGVSKAISTIGQRNSVVAVNGGGVGPDLAQLGEYFWNVIPLVNLEVRAAVPYLVKERDIKRIVLVYIDDPFGNSILEELESELEKAGGELIDTLSVPTTAQQFSGVAAKVRAAKADAVYVASYGAQQIQIVKQLRDNGVDSLLVTYSGYAVPDAIALPESEGMIFTGQSVDFTSEDPVTQRFVKDFTAKHNREPNAYNVNYYNATRLFALLAQALEAEGKDVTGENLLKKRLETPSFDLVGGTVSFQENGTLLFPIKINTLKAGKTETLKTVTFN</sequence>
<dbReference type="Pfam" id="PF13458">
    <property type="entry name" value="Peripla_BP_6"/>
    <property type="match status" value="1"/>
</dbReference>
<feature type="domain" description="Leucine-binding protein" evidence="4">
    <location>
        <begin position="10"/>
        <end position="341"/>
    </location>
</feature>
<name>A0ABQ5TZ35_9PROT</name>
<dbReference type="SUPFAM" id="SSF53822">
    <property type="entry name" value="Periplasmic binding protein-like I"/>
    <property type="match status" value="1"/>
</dbReference>
<reference evidence="5" key="2">
    <citation type="submission" date="2023-01" db="EMBL/GenBank/DDBJ databases">
        <title>Draft genome sequence of Sneathiella chinensis strain NBRC 103408.</title>
        <authorList>
            <person name="Sun Q."/>
            <person name="Mori K."/>
        </authorList>
    </citation>
    <scope>NUCLEOTIDE SEQUENCE</scope>
    <source>
        <strain evidence="5">NBRC 103408</strain>
    </source>
</reference>
<dbReference type="RefSeq" id="WP_284347777.1">
    <property type="nucleotide sequence ID" value="NZ_BSNF01000001.1"/>
</dbReference>
<keyword evidence="3" id="KW-0813">Transport</keyword>
<evidence type="ECO:0000259" key="4">
    <source>
        <dbReference type="Pfam" id="PF13458"/>
    </source>
</evidence>
<dbReference type="InterPro" id="IPR051010">
    <property type="entry name" value="BCAA_transport"/>
</dbReference>
<keyword evidence="3" id="KW-0029">Amino-acid transport</keyword>
<keyword evidence="6" id="KW-1185">Reference proteome</keyword>
<reference evidence="5" key="1">
    <citation type="journal article" date="2014" name="Int. J. Syst. Evol. Microbiol.">
        <title>Complete genome of a new Firmicutes species belonging to the dominant human colonic microbiota ('Ruminococcus bicirculans') reveals two chromosomes and a selective capacity to utilize plant glucans.</title>
        <authorList>
            <consortium name="NISC Comparative Sequencing Program"/>
            <person name="Wegmann U."/>
            <person name="Louis P."/>
            <person name="Goesmann A."/>
            <person name="Henrissat B."/>
            <person name="Duncan S.H."/>
            <person name="Flint H.J."/>
        </authorList>
    </citation>
    <scope>NUCLEOTIDE SEQUENCE</scope>
    <source>
        <strain evidence="5">NBRC 103408</strain>
    </source>
</reference>